<name>A0AAU8DUW0_9ACTN</name>
<dbReference type="InterPro" id="IPR008557">
    <property type="entry name" value="PhoX"/>
</dbReference>
<dbReference type="PANTHER" id="PTHR35399">
    <property type="entry name" value="SLR8030 PROTEIN"/>
    <property type="match status" value="1"/>
</dbReference>
<dbReference type="EMBL" id="CP159218">
    <property type="protein sequence ID" value="XCG65749.1"/>
    <property type="molecule type" value="Genomic_DNA"/>
</dbReference>
<dbReference type="PANTHER" id="PTHR35399:SF2">
    <property type="entry name" value="DUF839 DOMAIN-CONTAINING PROTEIN"/>
    <property type="match status" value="1"/>
</dbReference>
<dbReference type="AlphaFoldDB" id="A0AAU8DUW0"/>
<gene>
    <name evidence="1" type="ORF">ABLG96_02090</name>
</gene>
<proteinExistence type="predicted"/>
<organism evidence="1">
    <name type="scientific">Nakamurella sp. A5-74</name>
    <dbReference type="NCBI Taxonomy" id="3158264"/>
    <lineage>
        <taxon>Bacteria</taxon>
        <taxon>Bacillati</taxon>
        <taxon>Actinomycetota</taxon>
        <taxon>Actinomycetes</taxon>
        <taxon>Nakamurellales</taxon>
        <taxon>Nakamurellaceae</taxon>
        <taxon>Nakamurella</taxon>
    </lineage>
</organism>
<dbReference type="PROSITE" id="PS51318">
    <property type="entry name" value="TAT"/>
    <property type="match status" value="1"/>
</dbReference>
<protein>
    <submittedName>
        <fullName evidence="1">PhoX family phosphatase</fullName>
    </submittedName>
</protein>
<sequence>MLGHTAGKRSAVTCELKCANACFHPVPNESDNPTFRDIAAIALDRRRLIGLAGAGALAIAVGPAALSAAAAPAAAPELAPEALATATTQGSTLRFTPIAPVEKTVDALTVPRGYSWKPIIRWGDPVLPGAPVFDIEAQTAAKQRMQFGYNNDYTDIISTDVHGTRAVLVCNHEYVNPQIMFPADLDAVEAKRIAQAAHGFSVVELERRRPGTPWSTRRSGVRLNRRFHTHSTFAVDGPAAGSELLRTKDDPTGKVVLGTLGNCSGGTTPWGTVLTGEENFNGYFRAAGTTDSEKRYGLKDSATALGWETIEPRFDARTADFVNEPNRFGWIVEIDPMDPNSTPVKHTALGRLKHEGANVIVARSGHVVAYMGDDERFDYLYKFVSKKTYRRGPSPAARAHNKTLLTEGDLYVARFTGDSSLADLDGSGELPQDGQFDGVGSWVPLIKGGRSWIKGMSVDQVLVHTRLAADKVGATKMDRCEDVQPSLATGKVYVVCTNNTDRGKVGKEGATEPNPRNANKDGHIVELTELHGSDGETFVWNLMLVCGDPAAANTYFAGYPKNKVSPISCPDNIAFDSENNMWIATDGAPSALGLADGLFKVPLSGSERGRVQQFLAVPNQAETCGPVVHDRDGLVFVAVQHPGEEGTFAAQTSYFPDYVVGEPKAGQFKGPRPAVVQVYKS</sequence>
<accession>A0AAU8DUW0</accession>
<dbReference type="InterPro" id="IPR006311">
    <property type="entry name" value="TAT_signal"/>
</dbReference>
<reference evidence="1" key="1">
    <citation type="submission" date="2024-05" db="EMBL/GenBank/DDBJ databases">
        <authorList>
            <person name="Cai S.Y."/>
            <person name="Jin L.M."/>
            <person name="Li H.R."/>
        </authorList>
    </citation>
    <scope>NUCLEOTIDE SEQUENCE</scope>
    <source>
        <strain evidence="1">A5-74</strain>
    </source>
</reference>
<dbReference type="RefSeq" id="WP_353651353.1">
    <property type="nucleotide sequence ID" value="NZ_CP159218.1"/>
</dbReference>
<dbReference type="Pfam" id="PF05787">
    <property type="entry name" value="PhoX"/>
    <property type="match status" value="1"/>
</dbReference>
<evidence type="ECO:0000313" key="1">
    <source>
        <dbReference type="EMBL" id="XCG65749.1"/>
    </source>
</evidence>